<evidence type="ECO:0000313" key="15">
    <source>
        <dbReference type="WBParaSite" id="MCU_005859-RA"/>
    </source>
</evidence>
<feature type="compositionally biased region" description="Basic and acidic residues" evidence="12">
    <location>
        <begin position="281"/>
        <end position="295"/>
    </location>
</feature>
<keyword evidence="5" id="KW-0378">Hydrolase</keyword>
<keyword evidence="6" id="KW-0190">Covalent protein-DNA linkage</keyword>
<gene>
    <name evidence="13" type="ORF">MCOS_LOCUS8399</name>
</gene>
<dbReference type="Pfam" id="PF02586">
    <property type="entry name" value="SRAP"/>
    <property type="match status" value="1"/>
</dbReference>
<dbReference type="AlphaFoldDB" id="A0A0R3UL62"/>
<dbReference type="Proteomes" id="UP000267029">
    <property type="component" value="Unassembled WGS sequence"/>
</dbReference>
<evidence type="ECO:0000313" key="13">
    <source>
        <dbReference type="EMBL" id="VDD82396.1"/>
    </source>
</evidence>
<dbReference type="SUPFAM" id="SSF143081">
    <property type="entry name" value="BB1717-like"/>
    <property type="match status" value="1"/>
</dbReference>
<evidence type="ECO:0000256" key="4">
    <source>
        <dbReference type="ARBA" id="ARBA00022763"/>
    </source>
</evidence>
<dbReference type="GO" id="GO:0006508">
    <property type="term" value="P:proteolysis"/>
    <property type="evidence" value="ECO:0007669"/>
    <property type="project" value="UniProtKB-KW"/>
</dbReference>
<feature type="region of interest" description="Disordered" evidence="12">
    <location>
        <begin position="281"/>
        <end position="313"/>
    </location>
</feature>
<dbReference type="GO" id="GO:0008233">
    <property type="term" value="F:peptidase activity"/>
    <property type="evidence" value="ECO:0007669"/>
    <property type="project" value="UniProtKB-KW"/>
</dbReference>
<dbReference type="GO" id="GO:0106300">
    <property type="term" value="P:protein-DNA covalent cross-linking repair"/>
    <property type="evidence" value="ECO:0007669"/>
    <property type="project" value="InterPro"/>
</dbReference>
<keyword evidence="3" id="KW-0645">Protease</keyword>
<accession>A0A0R3UL62</accession>
<evidence type="ECO:0000256" key="2">
    <source>
        <dbReference type="ARBA" id="ARBA00015888"/>
    </source>
</evidence>
<keyword evidence="7" id="KW-0238">DNA-binding</keyword>
<reference evidence="15" key="2">
    <citation type="submission" date="2019-11" db="UniProtKB">
        <authorList>
            <consortium name="WormBaseParasite"/>
        </authorList>
    </citation>
    <scope>IDENTIFICATION</scope>
</reference>
<dbReference type="WBParaSite" id="MCU_005859-RA">
    <property type="protein sequence ID" value="MCU_005859-RA"/>
    <property type="gene ID" value="MCU_005859"/>
</dbReference>
<name>A0A0R3UL62_MESCO</name>
<evidence type="ECO:0000256" key="7">
    <source>
        <dbReference type="ARBA" id="ARBA00023125"/>
    </source>
</evidence>
<protein>
    <recommendedName>
        <fullName evidence="2">Abasic site processing protein HMCES</fullName>
    </recommendedName>
    <alternativeName>
        <fullName evidence="9">Embryonic stem cell-specific 5-hydroxymethylcytosine-binding protein</fullName>
    </alternativeName>
    <alternativeName>
        <fullName evidence="10">Peptidase HMCES</fullName>
    </alternativeName>
    <alternativeName>
        <fullName evidence="11">SRAP domain-containing protein 1</fullName>
    </alternativeName>
</protein>
<organism evidence="15">
    <name type="scientific">Mesocestoides corti</name>
    <name type="common">Flatworm</name>
    <dbReference type="NCBI Taxonomy" id="53468"/>
    <lineage>
        <taxon>Eukaryota</taxon>
        <taxon>Metazoa</taxon>
        <taxon>Spiralia</taxon>
        <taxon>Lophotrochozoa</taxon>
        <taxon>Platyhelminthes</taxon>
        <taxon>Cestoda</taxon>
        <taxon>Eucestoda</taxon>
        <taxon>Cyclophyllidea</taxon>
        <taxon>Mesocestoididae</taxon>
        <taxon>Mesocestoides</taxon>
    </lineage>
</organism>
<reference evidence="13 14" key="1">
    <citation type="submission" date="2018-10" db="EMBL/GenBank/DDBJ databases">
        <authorList>
            <consortium name="Pathogen Informatics"/>
        </authorList>
    </citation>
    <scope>NUCLEOTIDE SEQUENCE [LARGE SCALE GENOMIC DNA]</scope>
</reference>
<evidence type="ECO:0000256" key="10">
    <source>
        <dbReference type="ARBA" id="ARBA00030898"/>
    </source>
</evidence>
<dbReference type="PANTHER" id="PTHR13604">
    <property type="entry name" value="DC12-RELATED"/>
    <property type="match status" value="1"/>
</dbReference>
<evidence type="ECO:0000256" key="11">
    <source>
        <dbReference type="ARBA" id="ARBA00031130"/>
    </source>
</evidence>
<dbReference type="Gene3D" id="3.90.1680.10">
    <property type="entry name" value="SOS response associated peptidase-like"/>
    <property type="match status" value="1"/>
</dbReference>
<dbReference type="OrthoDB" id="2111841at2759"/>
<comment type="similarity">
    <text evidence="1">Belongs to the SOS response-associated peptidase family.</text>
</comment>
<evidence type="ECO:0000256" key="6">
    <source>
        <dbReference type="ARBA" id="ARBA00023124"/>
    </source>
</evidence>
<proteinExistence type="inferred from homology"/>
<dbReference type="GO" id="GO:0003697">
    <property type="term" value="F:single-stranded DNA binding"/>
    <property type="evidence" value="ECO:0007669"/>
    <property type="project" value="InterPro"/>
</dbReference>
<evidence type="ECO:0000256" key="9">
    <source>
        <dbReference type="ARBA" id="ARBA00030390"/>
    </source>
</evidence>
<sequence>MCGRVACALCESDIVARLKSQLGDKRAFLWQASPCLGDYTPSFNKAPGSFNPVLISPTHVKSCDEDDSAGIIQVMRWGLIASFVPNAVQQASSSSKFATANARAEGILQRPSYRDSFKHGRMCVVVTQGFYEWARHKTNKKQPYFACLPGESKPLVLMAGVFSVNKEQTLYSYSIITTEAVNEMASIHDRMPVIFSDPEDVFDWLNSTGDSVGATLRLLQNLVSKLKTLQLQIHPVTPLMNSTAFDCHQCVEPLADLKPLVKDPPHTGKIDKFFVKKVTIKREKPETDDPSDHPPPKLPSLEPYPTNLKPENH</sequence>
<dbReference type="InterPro" id="IPR003738">
    <property type="entry name" value="SRAP"/>
</dbReference>
<evidence type="ECO:0000313" key="14">
    <source>
        <dbReference type="Proteomes" id="UP000267029"/>
    </source>
</evidence>
<evidence type="ECO:0000256" key="5">
    <source>
        <dbReference type="ARBA" id="ARBA00022801"/>
    </source>
</evidence>
<dbReference type="PANTHER" id="PTHR13604:SF0">
    <property type="entry name" value="ABASIC SITE PROCESSING PROTEIN HMCES"/>
    <property type="match status" value="1"/>
</dbReference>
<keyword evidence="8" id="KW-0456">Lyase</keyword>
<evidence type="ECO:0000256" key="3">
    <source>
        <dbReference type="ARBA" id="ARBA00022670"/>
    </source>
</evidence>
<evidence type="ECO:0000256" key="8">
    <source>
        <dbReference type="ARBA" id="ARBA00023239"/>
    </source>
</evidence>
<keyword evidence="14" id="KW-1185">Reference proteome</keyword>
<dbReference type="InterPro" id="IPR036590">
    <property type="entry name" value="SRAP-like"/>
</dbReference>
<keyword evidence="4" id="KW-0227">DNA damage</keyword>
<evidence type="ECO:0000256" key="1">
    <source>
        <dbReference type="ARBA" id="ARBA00008136"/>
    </source>
</evidence>
<dbReference type="GO" id="GO:0016829">
    <property type="term" value="F:lyase activity"/>
    <property type="evidence" value="ECO:0007669"/>
    <property type="project" value="UniProtKB-KW"/>
</dbReference>
<dbReference type="EMBL" id="UXSR01005506">
    <property type="protein sequence ID" value="VDD82396.1"/>
    <property type="molecule type" value="Genomic_DNA"/>
</dbReference>
<dbReference type="STRING" id="53468.A0A0R3UL62"/>
<evidence type="ECO:0000256" key="12">
    <source>
        <dbReference type="SAM" id="MobiDB-lite"/>
    </source>
</evidence>